<dbReference type="Proteomes" id="UP001335737">
    <property type="component" value="Unassembled WGS sequence"/>
</dbReference>
<keyword evidence="2" id="KW-0645">Protease</keyword>
<evidence type="ECO:0000256" key="4">
    <source>
        <dbReference type="ARBA" id="ARBA00022825"/>
    </source>
</evidence>
<dbReference type="SUPFAM" id="SSF52743">
    <property type="entry name" value="Subtilisin-like"/>
    <property type="match status" value="1"/>
</dbReference>
<dbReference type="PROSITE" id="PS00138">
    <property type="entry name" value="SUBTILASE_SER"/>
    <property type="match status" value="1"/>
</dbReference>
<dbReference type="PANTHER" id="PTHR43806">
    <property type="entry name" value="PEPTIDASE S8"/>
    <property type="match status" value="1"/>
</dbReference>
<feature type="transmembrane region" description="Helical" evidence="6">
    <location>
        <begin position="5"/>
        <end position="23"/>
    </location>
</feature>
<keyword evidence="6" id="KW-0812">Transmembrane</keyword>
<evidence type="ECO:0000256" key="2">
    <source>
        <dbReference type="ARBA" id="ARBA00022670"/>
    </source>
</evidence>
<evidence type="ECO:0000256" key="6">
    <source>
        <dbReference type="SAM" id="Phobius"/>
    </source>
</evidence>
<comment type="caution">
    <text evidence="5">Lacks conserved residue(s) required for the propagation of feature annotation.</text>
</comment>
<evidence type="ECO:0000256" key="3">
    <source>
        <dbReference type="ARBA" id="ARBA00022801"/>
    </source>
</evidence>
<keyword evidence="6" id="KW-0472">Membrane</keyword>
<proteinExistence type="inferred from homology"/>
<evidence type="ECO:0000256" key="5">
    <source>
        <dbReference type="PROSITE-ProRule" id="PRU01240"/>
    </source>
</evidence>
<dbReference type="Gene3D" id="3.40.50.200">
    <property type="entry name" value="Peptidase S8/S53 domain"/>
    <property type="match status" value="1"/>
</dbReference>
<gene>
    <name evidence="8" type="ORF">QGM71_18895</name>
</gene>
<comment type="similarity">
    <text evidence="1 5">Belongs to the peptidase S8 family.</text>
</comment>
<dbReference type="PANTHER" id="PTHR43806:SF11">
    <property type="entry name" value="CEREVISIN-RELATED"/>
    <property type="match status" value="1"/>
</dbReference>
<evidence type="ECO:0000259" key="7">
    <source>
        <dbReference type="Pfam" id="PF00082"/>
    </source>
</evidence>
<organism evidence="8 9">
    <name type="scientific">Virgibacillus tibetensis</name>
    <dbReference type="NCBI Taxonomy" id="3042313"/>
    <lineage>
        <taxon>Bacteria</taxon>
        <taxon>Bacillati</taxon>
        <taxon>Bacillota</taxon>
        <taxon>Bacilli</taxon>
        <taxon>Bacillales</taxon>
        <taxon>Bacillaceae</taxon>
        <taxon>Virgibacillus</taxon>
    </lineage>
</organism>
<keyword evidence="9" id="KW-1185">Reference proteome</keyword>
<evidence type="ECO:0000256" key="1">
    <source>
        <dbReference type="ARBA" id="ARBA00011073"/>
    </source>
</evidence>
<dbReference type="Pfam" id="PF00082">
    <property type="entry name" value="Peptidase_S8"/>
    <property type="match status" value="1"/>
</dbReference>
<dbReference type="RefSeq" id="WP_327609091.1">
    <property type="nucleotide sequence ID" value="NZ_JARZFX010000016.1"/>
</dbReference>
<comment type="caution">
    <text evidence="8">The sequence shown here is derived from an EMBL/GenBank/DDBJ whole genome shotgun (WGS) entry which is preliminary data.</text>
</comment>
<protein>
    <submittedName>
        <fullName evidence="8">S8 family serine peptidase</fullName>
    </submittedName>
</protein>
<evidence type="ECO:0000313" key="9">
    <source>
        <dbReference type="Proteomes" id="UP001335737"/>
    </source>
</evidence>
<keyword evidence="3" id="KW-0378">Hydrolase</keyword>
<dbReference type="InterPro" id="IPR023828">
    <property type="entry name" value="Peptidase_S8_Ser-AS"/>
</dbReference>
<dbReference type="InterPro" id="IPR050131">
    <property type="entry name" value="Peptidase_S8_subtilisin-like"/>
</dbReference>
<reference evidence="8 9" key="1">
    <citation type="journal article" date="2024" name="Int. J. Syst. Evol. Microbiol.">
        <title>Virgibacillus tibetensis sp. nov., isolated from salt lake on the Tibetan Plateau of China.</title>
        <authorList>
            <person name="Phurbu D."/>
            <person name="Liu Z.-X."/>
            <person name="Wang R."/>
            <person name="Zheng Y.-Y."/>
            <person name="Liu H.-C."/>
            <person name="Zhou Y.-G."/>
            <person name="Yu Y.-J."/>
            <person name="Li A.-H."/>
        </authorList>
    </citation>
    <scope>NUCLEOTIDE SEQUENCE [LARGE SCALE GENOMIC DNA]</scope>
    <source>
        <strain evidence="8 9">C22-A2</strain>
    </source>
</reference>
<accession>A0ABU6KKZ2</accession>
<dbReference type="EMBL" id="JARZFX010000016">
    <property type="protein sequence ID" value="MEC5425550.1"/>
    <property type="molecule type" value="Genomic_DNA"/>
</dbReference>
<evidence type="ECO:0000313" key="8">
    <source>
        <dbReference type="EMBL" id="MEC5425550.1"/>
    </source>
</evidence>
<dbReference type="InterPro" id="IPR036852">
    <property type="entry name" value="Peptidase_S8/S53_dom_sf"/>
</dbReference>
<dbReference type="PROSITE" id="PS51892">
    <property type="entry name" value="SUBTILASE"/>
    <property type="match status" value="1"/>
</dbReference>
<sequence>MRKNYILALLLVAIISIGVFFYLKEKNSNPSTKESPEEILEKVEVASEEKIITYENGDFVYIPSNDAIGYDNEEEIYFYDNLLNIYLTSEVSDSQAEELAEMVDGVVVGKLEGAINLLQLQVEKSSIGALRELANRFQDTELVEFAHTSTPSFISDLNDNDLDRSKENATVDGNWWTVAINAPETWEYVDNHKEKLHEVKVAVLETGRLGEEKDAVYDADLKGNVIPDNSHGKDFWTTNRNDEKIFDSHARWVTKFIVADQDKNPYDFRGVAAGVAKINFNAIGEYADKLSDDVSMNGVTEPYIFSILKSNLDKGVKIINNSWGFPPDSEEKWKNTILWKRGAFTYNGYLQDVKNSQDEVSAQLIIILDRLLADKNNDFLIVQAAGNGKQRFVHETDEDKDEEWTDETATEAVNTGVFTNINQSTYDKASNIGRNIATELKDIQNHIIVVGGAEPKGNDSYQAPKWASYGAAIDLAAPASNLLVDSNKNKNEQMTVKGTSFATPMVSGAAALIWSYNPELRASEVRNILVKGAEHTVEDKRDDETYVYPLLNTTAFLNGYSYYNNLMELYRTAIEEQWDVERLMAEDLGPQDGYLIDRLSDTYGYEFRDINGDGLPELILGDYREDGSAEIYEIYALQNNEPVRIFMNGIRTNLNIYEDGTISETYGIRFMRYYKLDDNGEKELAAGYGINNVGEYENLIEPYHSMTEAAVKALDKEYDEIGIVKHSFKPFVIQAVSQDDTVKNMMKANYSKLEKFFLEDGIDHLYEKYYSIEEAQKIYETGVDPNSPFYVELYQLLYPKVKHLVAEEGMESLINIKYAMYWNPPGTITFYGPEYDLEVLEKGSKHFVLKQTKEIPPQDVGVGGDSYYHIYHVKFVKEDGDWKFAGAEEQKIVI</sequence>
<keyword evidence="6" id="KW-1133">Transmembrane helix</keyword>
<feature type="domain" description="Peptidase S8/S53" evidence="7">
    <location>
        <begin position="198"/>
        <end position="544"/>
    </location>
</feature>
<dbReference type="InterPro" id="IPR000209">
    <property type="entry name" value="Peptidase_S8/S53_dom"/>
</dbReference>
<keyword evidence="4" id="KW-0720">Serine protease</keyword>
<name>A0ABU6KKZ2_9BACI</name>